<gene>
    <name evidence="1" type="ORF">PQR57_02355</name>
</gene>
<dbReference type="RefSeq" id="WP_132378416.1">
    <property type="nucleotide sequence ID" value="NZ_JAQQEZ010000001.1"/>
</dbReference>
<dbReference type="EMBL" id="JAQQEZ010000001">
    <property type="protein sequence ID" value="MFL9999853.1"/>
    <property type="molecule type" value="Genomic_DNA"/>
</dbReference>
<comment type="caution">
    <text evidence="1">The sequence shown here is derived from an EMBL/GenBank/DDBJ whole genome shotgun (WGS) entry which is preliminary data.</text>
</comment>
<name>A0ABW9AJ26_9BURK</name>
<organism evidence="1 2">
    <name type="scientific">Paraburkholderia dipogonis</name>
    <dbReference type="NCBI Taxonomy" id="1211383"/>
    <lineage>
        <taxon>Bacteria</taxon>
        <taxon>Pseudomonadati</taxon>
        <taxon>Pseudomonadota</taxon>
        <taxon>Betaproteobacteria</taxon>
        <taxon>Burkholderiales</taxon>
        <taxon>Burkholderiaceae</taxon>
        <taxon>Paraburkholderia</taxon>
    </lineage>
</organism>
<keyword evidence="2" id="KW-1185">Reference proteome</keyword>
<evidence type="ECO:0008006" key="3">
    <source>
        <dbReference type="Google" id="ProtNLM"/>
    </source>
</evidence>
<dbReference type="Proteomes" id="UP001629230">
    <property type="component" value="Unassembled WGS sequence"/>
</dbReference>
<protein>
    <recommendedName>
        <fullName evidence="3">DUF1795 domain-containing protein</fullName>
    </recommendedName>
</protein>
<proteinExistence type="predicted"/>
<evidence type="ECO:0000313" key="2">
    <source>
        <dbReference type="Proteomes" id="UP001629230"/>
    </source>
</evidence>
<evidence type="ECO:0000313" key="1">
    <source>
        <dbReference type="EMBL" id="MFL9999853.1"/>
    </source>
</evidence>
<sequence length="131" mass="14320">MSSPLAFAINSVRDFELTEDGQYLTLKCNGSDRIDLHCSVMHELLAALSNAIGSSERIRHKKKNVKFAMPCEAWALGKDAGGAPYLIFTFRLPGGAELSFQLHRSQAAHLTEVLALATGFARPDVSGFRLQ</sequence>
<reference evidence="1 2" key="1">
    <citation type="journal article" date="2024" name="Chem. Sci.">
        <title>Discovery of megapolipeptins by genome mining of a Burkholderiales bacteria collection.</title>
        <authorList>
            <person name="Paulo B.S."/>
            <person name="Recchia M.J.J."/>
            <person name="Lee S."/>
            <person name="Fergusson C.H."/>
            <person name="Romanowski S.B."/>
            <person name="Hernandez A."/>
            <person name="Krull N."/>
            <person name="Liu D.Y."/>
            <person name="Cavanagh H."/>
            <person name="Bos A."/>
            <person name="Gray C.A."/>
            <person name="Murphy B.T."/>
            <person name="Linington R.G."/>
            <person name="Eustaquio A.S."/>
        </authorList>
    </citation>
    <scope>NUCLEOTIDE SEQUENCE [LARGE SCALE GENOMIC DNA]</scope>
    <source>
        <strain evidence="1 2">RL17-350-BIC-A</strain>
    </source>
</reference>
<accession>A0ABW9AJ26</accession>